<dbReference type="GO" id="GO:0005524">
    <property type="term" value="F:ATP binding"/>
    <property type="evidence" value="ECO:0007669"/>
    <property type="project" value="UniProtKB-UniRule"/>
</dbReference>
<dbReference type="Proteomes" id="UP000816034">
    <property type="component" value="Unassembled WGS sequence"/>
</dbReference>
<evidence type="ECO:0000256" key="2">
    <source>
        <dbReference type="ARBA" id="ARBA00011233"/>
    </source>
</evidence>
<gene>
    <name evidence="12" type="ORF">C9374_006890</name>
</gene>
<reference evidence="12 13" key="1">
    <citation type="journal article" date="2018" name="BMC Genomics">
        <title>The genome of Naegleria lovaniensis, the basis for a comparative approach to unravel pathogenicity factors of the human pathogenic amoeba N. fowleri.</title>
        <authorList>
            <person name="Liechti N."/>
            <person name="Schurch N."/>
            <person name="Bruggmann R."/>
            <person name="Wittwer M."/>
        </authorList>
    </citation>
    <scope>NUCLEOTIDE SEQUENCE [LARGE SCALE GENOMIC DNA]</scope>
    <source>
        <strain evidence="12 13">ATCC 30569</strain>
    </source>
</reference>
<dbReference type="PANTHER" id="PTHR12213:SF0">
    <property type="entry name" value="CORRINOID ADENOSYLTRANSFERASE MMAB"/>
    <property type="match status" value="1"/>
</dbReference>
<evidence type="ECO:0000256" key="3">
    <source>
        <dbReference type="ARBA" id="ARBA00022679"/>
    </source>
</evidence>
<comment type="caution">
    <text evidence="12">The sequence shown here is derived from an EMBL/GenBank/DDBJ whole genome shotgun (WGS) entry which is preliminary data.</text>
</comment>
<dbReference type="InterPro" id="IPR016030">
    <property type="entry name" value="CblAdoTrfase-like"/>
</dbReference>
<comment type="similarity">
    <text evidence="1 10">Belongs to the Cob(I)alamin adenosyltransferase family.</text>
</comment>
<dbReference type="Gene3D" id="1.20.1200.10">
    <property type="entry name" value="Cobalamin adenosyltransferase-like"/>
    <property type="match status" value="1"/>
</dbReference>
<evidence type="ECO:0000259" key="11">
    <source>
        <dbReference type="Pfam" id="PF01923"/>
    </source>
</evidence>
<keyword evidence="13" id="KW-1185">Reference proteome</keyword>
<sequence>MLKKSIFISDWYSYSHIVQAKTFPCLIHHHHHHFISSFKPLNHYSLKFTSNNFHTSLSTTRIMKIYTKTGDKGTTSLYSGERRGKDDIVFEALGSVDELNAHIGLSREHLQNLLSKQQQQQEFNINNNINDNTNNNNSTSTSEEFAILQSSTCFEKFPERLESIQSRLLDVGSCIATPMESTSSLDKLNRVKFNSENITLLEEWIDQMDELLPPLKNFILPSGGLTSSQLHVARTVCRRAERDVVNLVNLSQRQGLEDVQKYLNRLSDFLFMAARFAAKIEGKEEVIYKKE</sequence>
<comment type="function">
    <text evidence="7">Converts cob(I)alamin to adenosylcobalamin (adenosylcob(III)alamin), a coenzyme for methylmalonyl-CoA mutase, therefore participates in the final step of the vitamin B12 conversion. Generates adenosylcobalamin (AdoCbl) and directly delivers the cofactor to MUT in a transfer that is stimulated by ATP-binding to MMAB and gated by MMAA.</text>
</comment>
<evidence type="ECO:0000256" key="6">
    <source>
        <dbReference type="ARBA" id="ARBA00051988"/>
    </source>
</evidence>
<keyword evidence="5 10" id="KW-0067">ATP-binding</keyword>
<dbReference type="InterPro" id="IPR036451">
    <property type="entry name" value="CblAdoTrfase-like_sf"/>
</dbReference>
<comment type="subunit">
    <text evidence="2">Homotrimer.</text>
</comment>
<evidence type="ECO:0000256" key="5">
    <source>
        <dbReference type="ARBA" id="ARBA00022840"/>
    </source>
</evidence>
<dbReference type="NCBIfam" id="TIGR00636">
    <property type="entry name" value="PduO_Nterm"/>
    <property type="match status" value="1"/>
</dbReference>
<dbReference type="GO" id="GO:0009235">
    <property type="term" value="P:cobalamin metabolic process"/>
    <property type="evidence" value="ECO:0007669"/>
    <property type="project" value="UniProtKB-ARBA"/>
</dbReference>
<dbReference type="GO" id="GO:0008817">
    <property type="term" value="F:corrinoid adenosyltransferase activity"/>
    <property type="evidence" value="ECO:0007669"/>
    <property type="project" value="TreeGrafter"/>
</dbReference>
<keyword evidence="3 10" id="KW-0808">Transferase</keyword>
<evidence type="ECO:0000256" key="10">
    <source>
        <dbReference type="RuleBase" id="RU366026"/>
    </source>
</evidence>
<evidence type="ECO:0000256" key="9">
    <source>
        <dbReference type="ARBA" id="ARBA00075216"/>
    </source>
</evidence>
<dbReference type="PANTHER" id="PTHR12213">
    <property type="entry name" value="CORRINOID ADENOSYLTRANSFERASE"/>
    <property type="match status" value="1"/>
</dbReference>
<dbReference type="AlphaFoldDB" id="A0AA88GZB7"/>
<evidence type="ECO:0000256" key="8">
    <source>
        <dbReference type="ARBA" id="ARBA00071654"/>
    </source>
</evidence>
<dbReference type="EMBL" id="PYSW02000002">
    <property type="protein sequence ID" value="KAG2393359.1"/>
    <property type="molecule type" value="Genomic_DNA"/>
</dbReference>
<proteinExistence type="inferred from homology"/>
<dbReference type="InterPro" id="IPR029499">
    <property type="entry name" value="PduO-typ"/>
</dbReference>
<comment type="catalytic activity">
    <reaction evidence="6">
        <text>cob(I)alamin-[corrinoid adenosyltransferase] + ATP = apo-[corrinoid adenosyltransferase] + adenosylcob(III)alamin + triphosphate</text>
        <dbReference type="Rhea" id="RHEA:56796"/>
        <dbReference type="Rhea" id="RHEA-COMP:14743"/>
        <dbReference type="Rhea" id="RHEA-COMP:14744"/>
        <dbReference type="ChEBI" id="CHEBI:18036"/>
        <dbReference type="ChEBI" id="CHEBI:18408"/>
        <dbReference type="ChEBI" id="CHEBI:30616"/>
        <dbReference type="ChEBI" id="CHEBI:60488"/>
        <dbReference type="ChEBI" id="CHEBI:83228"/>
    </reaction>
    <physiologicalReaction direction="left-to-right" evidence="6">
        <dbReference type="Rhea" id="RHEA:56797"/>
    </physiologicalReaction>
</comment>
<dbReference type="FunFam" id="1.20.1200.10:FF:000001">
    <property type="entry name" value="Cob(I)yrinic acid a,c-diamide adenosyltransferase"/>
    <property type="match status" value="1"/>
</dbReference>
<evidence type="ECO:0000313" key="12">
    <source>
        <dbReference type="EMBL" id="KAG2393359.1"/>
    </source>
</evidence>
<dbReference type="RefSeq" id="XP_044555253.1">
    <property type="nucleotide sequence ID" value="XM_044696800.1"/>
</dbReference>
<accession>A0AA88GZB7</accession>
<feature type="domain" description="Cobalamin adenosyltransferase-like" evidence="11">
    <location>
        <begin position="65"/>
        <end position="277"/>
    </location>
</feature>
<evidence type="ECO:0000256" key="7">
    <source>
        <dbReference type="ARBA" id="ARBA00056747"/>
    </source>
</evidence>
<name>A0AA88GZB7_NAELO</name>
<dbReference type="SUPFAM" id="SSF89028">
    <property type="entry name" value="Cobalamin adenosyltransferase-like"/>
    <property type="match status" value="2"/>
</dbReference>
<keyword evidence="4 10" id="KW-0547">Nucleotide-binding</keyword>
<dbReference type="Pfam" id="PF01923">
    <property type="entry name" value="Cob_adeno_trans"/>
    <property type="match status" value="1"/>
</dbReference>
<organism evidence="12 13">
    <name type="scientific">Naegleria lovaniensis</name>
    <name type="common">Amoeba</name>
    <dbReference type="NCBI Taxonomy" id="51637"/>
    <lineage>
        <taxon>Eukaryota</taxon>
        <taxon>Discoba</taxon>
        <taxon>Heterolobosea</taxon>
        <taxon>Tetramitia</taxon>
        <taxon>Eutetramitia</taxon>
        <taxon>Vahlkampfiidae</taxon>
        <taxon>Naegleria</taxon>
    </lineage>
</organism>
<dbReference type="GeneID" id="68099344"/>
<evidence type="ECO:0000256" key="1">
    <source>
        <dbReference type="ARBA" id="ARBA00007487"/>
    </source>
</evidence>
<protein>
    <recommendedName>
        <fullName evidence="8">Corrinoid adenosyltransferase MMAB</fullName>
    </recommendedName>
    <alternativeName>
        <fullName evidence="9">ATP:co(I)rrinoid adenosyltransferase MMAB</fullName>
    </alternativeName>
</protein>
<evidence type="ECO:0000313" key="13">
    <source>
        <dbReference type="Proteomes" id="UP000816034"/>
    </source>
</evidence>
<evidence type="ECO:0000256" key="4">
    <source>
        <dbReference type="ARBA" id="ARBA00022741"/>
    </source>
</evidence>